<keyword evidence="13" id="KW-0648">Protein biosynthesis</keyword>
<keyword evidence="4 8" id="KW-0238">DNA-binding</keyword>
<dbReference type="GO" id="GO:0006354">
    <property type="term" value="P:DNA-templated transcription elongation"/>
    <property type="evidence" value="ECO:0007669"/>
    <property type="project" value="TreeGrafter"/>
</dbReference>
<dbReference type="PANTHER" id="PTHR30437:SF4">
    <property type="entry name" value="TRANSCRIPTION ELONGATION FACTOR GREA"/>
    <property type="match status" value="1"/>
</dbReference>
<dbReference type="SUPFAM" id="SSF54534">
    <property type="entry name" value="FKBP-like"/>
    <property type="match status" value="1"/>
</dbReference>
<name>A0A2H0BVQ4_9BACT</name>
<dbReference type="AlphaFoldDB" id="A0A2H0BVQ4"/>
<evidence type="ECO:0000313" key="14">
    <source>
        <dbReference type="Proteomes" id="UP000231246"/>
    </source>
</evidence>
<evidence type="ECO:0000256" key="1">
    <source>
        <dbReference type="ARBA" id="ARBA00008213"/>
    </source>
</evidence>
<dbReference type="GO" id="GO:0070063">
    <property type="term" value="F:RNA polymerase binding"/>
    <property type="evidence" value="ECO:0007669"/>
    <property type="project" value="InterPro"/>
</dbReference>
<comment type="caution">
    <text evidence="13">The sequence shown here is derived from an EMBL/GenBank/DDBJ whole genome shotgun (WGS) entry which is preliminary data.</text>
</comment>
<dbReference type="InterPro" id="IPR028624">
    <property type="entry name" value="Tscrpt_elong_fac_GreA/B"/>
</dbReference>
<evidence type="ECO:0000256" key="10">
    <source>
        <dbReference type="SAM" id="MobiDB-lite"/>
    </source>
</evidence>
<proteinExistence type="inferred from homology"/>
<keyword evidence="3 8" id="KW-0805">Transcription regulation</keyword>
<evidence type="ECO:0000256" key="4">
    <source>
        <dbReference type="ARBA" id="ARBA00023125"/>
    </source>
</evidence>
<feature type="region of interest" description="Disordered" evidence="10">
    <location>
        <begin position="116"/>
        <end position="135"/>
    </location>
</feature>
<dbReference type="GO" id="GO:0003746">
    <property type="term" value="F:translation elongation factor activity"/>
    <property type="evidence" value="ECO:0007669"/>
    <property type="project" value="UniProtKB-KW"/>
</dbReference>
<comment type="function">
    <text evidence="6 8 9">Necessary for efficient RNA polymerase transcription elongation past template-encoded arresting sites. The arresting sites in DNA have the property of trapping a certain fraction of elongating RNA polymerases that pass through, resulting in locked ternary complexes. Cleavage of the nascent transcript by cleavage factors such as GreA or GreB allows the resumption of elongation from the new 3'terminus. GreA releases sequences of 2 to 3 nucleotides.</text>
</comment>
<evidence type="ECO:0000256" key="2">
    <source>
        <dbReference type="ARBA" id="ARBA00013729"/>
    </source>
</evidence>
<dbReference type="FunFam" id="1.10.287.180:FF:000001">
    <property type="entry name" value="Transcription elongation factor GreA"/>
    <property type="match status" value="1"/>
</dbReference>
<dbReference type="HAMAP" id="MF_00105">
    <property type="entry name" value="GreA_GreB"/>
    <property type="match status" value="1"/>
</dbReference>
<dbReference type="Pfam" id="PF03449">
    <property type="entry name" value="GreA_GreB_N"/>
    <property type="match status" value="1"/>
</dbReference>
<dbReference type="Pfam" id="PF01272">
    <property type="entry name" value="GreA_GreB"/>
    <property type="match status" value="1"/>
</dbReference>
<sequence length="160" mass="17612">MVANKKIKEEFILVTQEGLDELNTELKLLREDKRPDAVVRLQSARDMGDLSENSEYSSAKLDLEFIDERITSIETKLKKAKVVVKSTTAKTVGIGSKVTVVVSGKKVTYEIVGEGEADPKEKKVSHNSPIGEALKGRKEGDTIKVKAPVGIVEYAIKEIK</sequence>
<evidence type="ECO:0000256" key="9">
    <source>
        <dbReference type="RuleBase" id="RU000556"/>
    </source>
</evidence>
<keyword evidence="13" id="KW-0251">Elongation factor</keyword>
<evidence type="ECO:0000259" key="12">
    <source>
        <dbReference type="Pfam" id="PF03449"/>
    </source>
</evidence>
<evidence type="ECO:0000259" key="11">
    <source>
        <dbReference type="Pfam" id="PF01272"/>
    </source>
</evidence>
<dbReference type="PANTHER" id="PTHR30437">
    <property type="entry name" value="TRANSCRIPTION ELONGATION FACTOR GREA"/>
    <property type="match status" value="1"/>
</dbReference>
<protein>
    <recommendedName>
        <fullName evidence="2 8">Transcription elongation factor GreA</fullName>
    </recommendedName>
    <alternativeName>
        <fullName evidence="7 8">Transcript cleavage factor GreA</fullName>
    </alternativeName>
</protein>
<dbReference type="EMBL" id="PCTA01000016">
    <property type="protein sequence ID" value="PIP61766.1"/>
    <property type="molecule type" value="Genomic_DNA"/>
</dbReference>
<evidence type="ECO:0000256" key="7">
    <source>
        <dbReference type="ARBA" id="ARBA00030776"/>
    </source>
</evidence>
<dbReference type="GO" id="GO:0003677">
    <property type="term" value="F:DNA binding"/>
    <property type="evidence" value="ECO:0007669"/>
    <property type="project" value="UniProtKB-UniRule"/>
</dbReference>
<accession>A0A2H0BVQ4</accession>
<gene>
    <name evidence="8" type="primary">greA</name>
    <name evidence="13" type="ORF">COW99_02245</name>
</gene>
<keyword evidence="5 8" id="KW-0804">Transcription</keyword>
<evidence type="ECO:0000256" key="6">
    <source>
        <dbReference type="ARBA" id="ARBA00024916"/>
    </source>
</evidence>
<feature type="domain" description="Transcription elongation factor GreA/GreB C-terminal" evidence="11">
    <location>
        <begin position="89"/>
        <end position="160"/>
    </location>
</feature>
<dbReference type="SUPFAM" id="SSF46557">
    <property type="entry name" value="GreA transcript cleavage protein, N-terminal domain"/>
    <property type="match status" value="1"/>
</dbReference>
<evidence type="ECO:0000256" key="8">
    <source>
        <dbReference type="HAMAP-Rule" id="MF_00105"/>
    </source>
</evidence>
<dbReference type="NCBIfam" id="TIGR01462">
    <property type="entry name" value="greA"/>
    <property type="match status" value="1"/>
</dbReference>
<dbReference type="InterPro" id="IPR022691">
    <property type="entry name" value="Tscrpt_elong_fac_GreA/B_N"/>
</dbReference>
<dbReference type="Gene3D" id="1.10.287.180">
    <property type="entry name" value="Transcription elongation factor, GreA/GreB, N-terminal domain"/>
    <property type="match status" value="1"/>
</dbReference>
<organism evidence="13 14">
    <name type="scientific">Candidatus Roizmanbacteria bacterium CG22_combo_CG10-13_8_21_14_all_38_20</name>
    <dbReference type="NCBI Taxonomy" id="1974862"/>
    <lineage>
        <taxon>Bacteria</taxon>
        <taxon>Candidatus Roizmaniibacteriota</taxon>
    </lineage>
</organism>
<dbReference type="NCBIfam" id="NF001263">
    <property type="entry name" value="PRK00226.1-4"/>
    <property type="match status" value="1"/>
</dbReference>
<evidence type="ECO:0000256" key="3">
    <source>
        <dbReference type="ARBA" id="ARBA00023015"/>
    </source>
</evidence>
<dbReference type="InterPro" id="IPR023459">
    <property type="entry name" value="Tscrpt_elong_fac_GreA/B_fam"/>
</dbReference>
<dbReference type="InterPro" id="IPR006359">
    <property type="entry name" value="Tscrpt_elong_fac_GreA"/>
</dbReference>
<dbReference type="InterPro" id="IPR036953">
    <property type="entry name" value="GreA/GreB_C_sf"/>
</dbReference>
<feature type="domain" description="Transcription elongation factor GreA/GreB N-terminal" evidence="12">
    <location>
        <begin position="12"/>
        <end position="82"/>
    </location>
</feature>
<dbReference type="GO" id="GO:0032784">
    <property type="term" value="P:regulation of DNA-templated transcription elongation"/>
    <property type="evidence" value="ECO:0007669"/>
    <property type="project" value="UniProtKB-UniRule"/>
</dbReference>
<dbReference type="InterPro" id="IPR001437">
    <property type="entry name" value="Tscrpt_elong_fac_GreA/B_C"/>
</dbReference>
<dbReference type="Proteomes" id="UP000231246">
    <property type="component" value="Unassembled WGS sequence"/>
</dbReference>
<evidence type="ECO:0000313" key="13">
    <source>
        <dbReference type="EMBL" id="PIP61766.1"/>
    </source>
</evidence>
<dbReference type="Gene3D" id="3.10.50.30">
    <property type="entry name" value="Transcription elongation factor, GreA/GreB, C-terminal domain"/>
    <property type="match status" value="1"/>
</dbReference>
<evidence type="ECO:0000256" key="5">
    <source>
        <dbReference type="ARBA" id="ARBA00023163"/>
    </source>
</evidence>
<comment type="similarity">
    <text evidence="1 8 9">Belongs to the GreA/GreB family.</text>
</comment>
<dbReference type="PIRSF" id="PIRSF006092">
    <property type="entry name" value="GreA_GreB"/>
    <property type="match status" value="1"/>
</dbReference>
<reference evidence="13 14" key="1">
    <citation type="submission" date="2017-09" db="EMBL/GenBank/DDBJ databases">
        <title>Depth-based differentiation of microbial function through sediment-hosted aquifers and enrichment of novel symbionts in the deep terrestrial subsurface.</title>
        <authorList>
            <person name="Probst A.J."/>
            <person name="Ladd B."/>
            <person name="Jarett J.K."/>
            <person name="Geller-Mcgrath D.E."/>
            <person name="Sieber C.M."/>
            <person name="Emerson J.B."/>
            <person name="Anantharaman K."/>
            <person name="Thomas B.C."/>
            <person name="Malmstrom R."/>
            <person name="Stieglmeier M."/>
            <person name="Klingl A."/>
            <person name="Woyke T."/>
            <person name="Ryan C.M."/>
            <person name="Banfield J.F."/>
        </authorList>
    </citation>
    <scope>NUCLEOTIDE SEQUENCE [LARGE SCALE GENOMIC DNA]</scope>
    <source>
        <strain evidence="13">CG22_combo_CG10-13_8_21_14_all_38_20</strain>
    </source>
</reference>
<dbReference type="InterPro" id="IPR036805">
    <property type="entry name" value="Tscrpt_elong_fac_GreA/B_N_sf"/>
</dbReference>